<dbReference type="EMBL" id="MUYA01000004">
    <property type="protein sequence ID" value="OOR99712.1"/>
    <property type="molecule type" value="Genomic_DNA"/>
</dbReference>
<dbReference type="Gene3D" id="2.40.10.10">
    <property type="entry name" value="Trypsin-like serine proteases"/>
    <property type="match status" value="2"/>
</dbReference>
<accession>A0A1T0ATL4</accession>
<evidence type="ECO:0000313" key="2">
    <source>
        <dbReference type="Proteomes" id="UP000190867"/>
    </source>
</evidence>
<gene>
    <name evidence="1" type="ORF">B0187_02565</name>
</gene>
<dbReference type="AlphaFoldDB" id="A0A1T0ATL4"/>
<dbReference type="InterPro" id="IPR043504">
    <property type="entry name" value="Peptidase_S1_PA_chymotrypsin"/>
</dbReference>
<comment type="caution">
    <text evidence="1">The sequence shown here is derived from an EMBL/GenBank/DDBJ whole genome shotgun (WGS) entry which is preliminary data.</text>
</comment>
<keyword evidence="2" id="KW-1185">Reference proteome</keyword>
<dbReference type="Proteomes" id="UP000190867">
    <property type="component" value="Unassembled WGS sequence"/>
</dbReference>
<dbReference type="SUPFAM" id="SSF50494">
    <property type="entry name" value="Trypsin-like serine proteases"/>
    <property type="match status" value="1"/>
</dbReference>
<dbReference type="RefSeq" id="WP_078236304.1">
    <property type="nucleotide sequence ID" value="NZ_MUYA01000004.1"/>
</dbReference>
<dbReference type="STRING" id="734.B0187_02565"/>
<dbReference type="OrthoDB" id="212300at2"/>
<reference evidence="1 2" key="1">
    <citation type="submission" date="2017-02" db="EMBL/GenBank/DDBJ databases">
        <title>Draft genome sequence of Haemophilus paracuniculus CCUG 43573 type strain.</title>
        <authorList>
            <person name="Engstrom-Jakobsson H."/>
            <person name="Salva-Serra F."/>
            <person name="Thorell K."/>
            <person name="Gonzales-Siles L."/>
            <person name="Karlsson R."/>
            <person name="Boulund F."/>
            <person name="Engstrand L."/>
            <person name="Kristiansson E."/>
            <person name="Moore E."/>
        </authorList>
    </citation>
    <scope>NUCLEOTIDE SEQUENCE [LARGE SCALE GENOMIC DNA]</scope>
    <source>
        <strain evidence="1 2">CCUG 43573</strain>
    </source>
</reference>
<dbReference type="Pfam" id="PF13365">
    <property type="entry name" value="Trypsin_2"/>
    <property type="match status" value="1"/>
</dbReference>
<sequence length="289" mass="32851">MKLDSIASYLYFTTVKIETSSKDGDGSGTGFIFDFSDSPEDSSILFLVTNRHVVENTINGKILFHTIDDNENGEDISLEKSFYLDNIPDWNNMWFYHPDDQIDIAICPLLPIIENVKKNFNQHLFFKAIPRTSIPSQNELYALDAIENVTFVGYPNGVWDSVHHLPILRKGTTASPLQIDFEKKPIFLIDASVFGGSSGSPLFLMDNGMYADKKGRAYVGRRFYFLGIVTAVYFRTQINSVEAKAIPTNLVPIVKNQEMIDLGVVFKSKMILETISFFQKRASKICWRW</sequence>
<protein>
    <recommendedName>
        <fullName evidence="3">Serine protease</fullName>
    </recommendedName>
</protein>
<evidence type="ECO:0000313" key="1">
    <source>
        <dbReference type="EMBL" id="OOR99712.1"/>
    </source>
</evidence>
<name>A0A1T0ATL4_9PAST</name>
<organism evidence="1 2">
    <name type="scientific">Haemophilus paracuniculus</name>
    <dbReference type="NCBI Taxonomy" id="734"/>
    <lineage>
        <taxon>Bacteria</taxon>
        <taxon>Pseudomonadati</taxon>
        <taxon>Pseudomonadota</taxon>
        <taxon>Gammaproteobacteria</taxon>
        <taxon>Pasteurellales</taxon>
        <taxon>Pasteurellaceae</taxon>
        <taxon>Haemophilus</taxon>
    </lineage>
</organism>
<proteinExistence type="predicted"/>
<dbReference type="InterPro" id="IPR009003">
    <property type="entry name" value="Peptidase_S1_PA"/>
</dbReference>
<evidence type="ECO:0008006" key="3">
    <source>
        <dbReference type="Google" id="ProtNLM"/>
    </source>
</evidence>